<accession>A0A8J2RND8</accession>
<evidence type="ECO:0000256" key="2">
    <source>
        <dbReference type="ARBA" id="ARBA00023002"/>
    </source>
</evidence>
<dbReference type="OrthoDB" id="5545019at2759"/>
<gene>
    <name evidence="3" type="ORF">DGAL_LOCUS8939</name>
</gene>
<protein>
    <submittedName>
        <fullName evidence="3">Uncharacterized protein</fullName>
    </submittedName>
</protein>
<dbReference type="Gene3D" id="3.40.50.720">
    <property type="entry name" value="NAD(P)-binding Rossmann-like Domain"/>
    <property type="match status" value="2"/>
</dbReference>
<dbReference type="PANTHER" id="PTHR43899">
    <property type="entry name" value="RH59310P"/>
    <property type="match status" value="1"/>
</dbReference>
<proteinExistence type="inferred from homology"/>
<dbReference type="PIRSF" id="PIRSF000126">
    <property type="entry name" value="11-beta-HSD1"/>
    <property type="match status" value="1"/>
</dbReference>
<sequence>MSVAVVTGATDGIGKAYARQLAALGLNIVLVGRSPSKLQQVSDEISMKLPTCSVAEVPSGEHFGDIINCNIMSMARLTNLLLPAMRGKKRGLIVNIGSVAGTGFAPMRTTYGASKAFVDKFTCDLAAECRSDGIVVQSILPCYVATKLPGLSGKSSLDVPTAEAYVVASINSIGVETRTAAYWFHKILLYWTEVLYFFAPSLVQRLTTQFIGRKGMMMTTTNNSLE</sequence>
<dbReference type="InterPro" id="IPR002347">
    <property type="entry name" value="SDR_fam"/>
</dbReference>
<name>A0A8J2RND8_9CRUS</name>
<keyword evidence="4" id="KW-1185">Reference proteome</keyword>
<dbReference type="GO" id="GO:0016491">
    <property type="term" value="F:oxidoreductase activity"/>
    <property type="evidence" value="ECO:0007669"/>
    <property type="project" value="UniProtKB-KW"/>
</dbReference>
<evidence type="ECO:0000256" key="1">
    <source>
        <dbReference type="ARBA" id="ARBA00006484"/>
    </source>
</evidence>
<keyword evidence="2" id="KW-0560">Oxidoreductase</keyword>
<dbReference type="PRINTS" id="PR00081">
    <property type="entry name" value="GDHRDH"/>
</dbReference>
<organism evidence="3 4">
    <name type="scientific">Daphnia galeata</name>
    <dbReference type="NCBI Taxonomy" id="27404"/>
    <lineage>
        <taxon>Eukaryota</taxon>
        <taxon>Metazoa</taxon>
        <taxon>Ecdysozoa</taxon>
        <taxon>Arthropoda</taxon>
        <taxon>Crustacea</taxon>
        <taxon>Branchiopoda</taxon>
        <taxon>Diplostraca</taxon>
        <taxon>Cladocera</taxon>
        <taxon>Anomopoda</taxon>
        <taxon>Daphniidae</taxon>
        <taxon>Daphnia</taxon>
    </lineage>
</organism>
<comment type="similarity">
    <text evidence="1">Belongs to the short-chain dehydrogenases/reductases (SDR) family.</text>
</comment>
<comment type="caution">
    <text evidence="3">The sequence shown here is derived from an EMBL/GenBank/DDBJ whole genome shotgun (WGS) entry which is preliminary data.</text>
</comment>
<dbReference type="AlphaFoldDB" id="A0A8J2RND8"/>
<dbReference type="EMBL" id="CAKKLH010000201">
    <property type="protein sequence ID" value="CAH0105866.1"/>
    <property type="molecule type" value="Genomic_DNA"/>
</dbReference>
<reference evidence="3" key="1">
    <citation type="submission" date="2021-11" db="EMBL/GenBank/DDBJ databases">
        <authorList>
            <person name="Schell T."/>
        </authorList>
    </citation>
    <scope>NUCLEOTIDE SEQUENCE</scope>
    <source>
        <strain evidence="3">M5</strain>
    </source>
</reference>
<dbReference type="InterPro" id="IPR051019">
    <property type="entry name" value="VLCFA-Steroid_DH"/>
</dbReference>
<evidence type="ECO:0000313" key="4">
    <source>
        <dbReference type="Proteomes" id="UP000789390"/>
    </source>
</evidence>
<dbReference type="InterPro" id="IPR036291">
    <property type="entry name" value="NAD(P)-bd_dom_sf"/>
</dbReference>
<dbReference type="Proteomes" id="UP000789390">
    <property type="component" value="Unassembled WGS sequence"/>
</dbReference>
<dbReference type="GO" id="GO:0005783">
    <property type="term" value="C:endoplasmic reticulum"/>
    <property type="evidence" value="ECO:0007669"/>
    <property type="project" value="TreeGrafter"/>
</dbReference>
<dbReference type="PANTHER" id="PTHR43899:SF13">
    <property type="entry name" value="RH59310P"/>
    <property type="match status" value="1"/>
</dbReference>
<dbReference type="Pfam" id="PF00106">
    <property type="entry name" value="adh_short"/>
    <property type="match status" value="2"/>
</dbReference>
<dbReference type="CDD" id="cd05356">
    <property type="entry name" value="17beta-HSD1_like_SDR_c"/>
    <property type="match status" value="1"/>
</dbReference>
<dbReference type="SUPFAM" id="SSF51735">
    <property type="entry name" value="NAD(P)-binding Rossmann-fold domains"/>
    <property type="match status" value="1"/>
</dbReference>
<evidence type="ECO:0000313" key="3">
    <source>
        <dbReference type="EMBL" id="CAH0105866.1"/>
    </source>
</evidence>